<evidence type="ECO:0000256" key="2">
    <source>
        <dbReference type="ARBA" id="ARBA00023125"/>
    </source>
</evidence>
<dbReference type="Gene3D" id="2.60.40.1500">
    <property type="entry name" value="Glycosyl hydrolase domain, family 39"/>
    <property type="match status" value="1"/>
</dbReference>
<gene>
    <name evidence="5" type="ORF">EQM06_11595</name>
</gene>
<dbReference type="InterPro" id="IPR014710">
    <property type="entry name" value="RmlC-like_jellyroll"/>
</dbReference>
<dbReference type="PANTHER" id="PTHR43280:SF34">
    <property type="entry name" value="ARAC-FAMILY TRANSCRIPTIONAL REGULATOR"/>
    <property type="match status" value="1"/>
</dbReference>
<dbReference type="Gene3D" id="2.60.120.10">
    <property type="entry name" value="Jelly Rolls"/>
    <property type="match status" value="1"/>
</dbReference>
<feature type="domain" description="HTH araC/xylS-type" evidence="4">
    <location>
        <begin position="193"/>
        <end position="291"/>
    </location>
</feature>
<sequence>MLYVWIHEREILEVHMLKEKSHFREELPINVITAHIEEYPTHFHDDLEVVYVLEGSINLKNGYYNYLLKQGDIFILNDREIHSFTRTDEDNMVMMLQMDLSYFSNYYGNLKNHFFVTDMHDEDESLDVLRNILGRIMMEVIEKGYGYEHKVIESTHNLLACLLSDFQYFAMEDGKFINENKNRANKVLAGRLRRITDYMYENYTRKLTLNEIAEREHLSIYYLSHVIKEATGLSFQDLLSFIRVEESEKLLLGTNKKIGAISEEMGFSAVRYYIKHFKTWFNMHPQEYRKKYTDKPNTRKSTAKYVRCSPQEIEEAIRKQVKGVYNDYIKGKKPEPVIVDLDIQSAMGKEHQEDLFIGELLEKDDMKPVARPYNLMKSLKEALLASGPNYIITTSGQNVETINSISILVYNINDFIKNELQNAENREKIFEICSQYEEEGEFLIKCQGLSGDFNVSRYKISQKNIVTAYQEGLRAPGVASKRETLISSWSTLPDVEFSTITTSEALSIRSTMRGISAEIILIDRQ</sequence>
<dbReference type="KEGG" id="amij:EQM06_11595"/>
<dbReference type="CDD" id="cd02208">
    <property type="entry name" value="cupin_RmlC-like"/>
    <property type="match status" value="1"/>
</dbReference>
<dbReference type="InterPro" id="IPR009057">
    <property type="entry name" value="Homeodomain-like_sf"/>
</dbReference>
<evidence type="ECO:0000256" key="1">
    <source>
        <dbReference type="ARBA" id="ARBA00023015"/>
    </source>
</evidence>
<evidence type="ECO:0000313" key="5">
    <source>
        <dbReference type="EMBL" id="QAT43813.1"/>
    </source>
</evidence>
<dbReference type="PROSITE" id="PS01124">
    <property type="entry name" value="HTH_ARAC_FAMILY_2"/>
    <property type="match status" value="1"/>
</dbReference>
<dbReference type="PANTHER" id="PTHR43280">
    <property type="entry name" value="ARAC-FAMILY TRANSCRIPTIONAL REGULATOR"/>
    <property type="match status" value="1"/>
</dbReference>
<dbReference type="EMBL" id="CP035281">
    <property type="protein sequence ID" value="QAT43813.1"/>
    <property type="molecule type" value="Genomic_DNA"/>
</dbReference>
<keyword evidence="6" id="KW-1185">Reference proteome</keyword>
<keyword evidence="3" id="KW-0804">Transcription</keyword>
<evidence type="ECO:0000256" key="3">
    <source>
        <dbReference type="ARBA" id="ARBA00023163"/>
    </source>
</evidence>
<accession>A0A410PXX9</accession>
<keyword evidence="1" id="KW-0805">Transcription regulation</keyword>
<organism evidence="5 6">
    <name type="scientific">Aminipila luticellarii</name>
    <dbReference type="NCBI Taxonomy" id="2507160"/>
    <lineage>
        <taxon>Bacteria</taxon>
        <taxon>Bacillati</taxon>
        <taxon>Bacillota</taxon>
        <taxon>Clostridia</taxon>
        <taxon>Peptostreptococcales</taxon>
        <taxon>Anaerovoracaceae</taxon>
        <taxon>Aminipila</taxon>
    </lineage>
</organism>
<dbReference type="SUPFAM" id="SSF51215">
    <property type="entry name" value="Regulatory protein AraC"/>
    <property type="match status" value="1"/>
</dbReference>
<dbReference type="Proteomes" id="UP000287601">
    <property type="component" value="Chromosome"/>
</dbReference>
<dbReference type="InterPro" id="IPR018060">
    <property type="entry name" value="HTH_AraC"/>
</dbReference>
<dbReference type="Gene3D" id="1.10.10.60">
    <property type="entry name" value="Homeodomain-like"/>
    <property type="match status" value="2"/>
</dbReference>
<name>A0A410PXX9_9FIRM</name>
<proteinExistence type="predicted"/>
<dbReference type="GO" id="GO:0043565">
    <property type="term" value="F:sequence-specific DNA binding"/>
    <property type="evidence" value="ECO:0007669"/>
    <property type="project" value="InterPro"/>
</dbReference>
<evidence type="ECO:0000313" key="6">
    <source>
        <dbReference type="Proteomes" id="UP000287601"/>
    </source>
</evidence>
<dbReference type="InterPro" id="IPR003313">
    <property type="entry name" value="AraC-bd"/>
</dbReference>
<dbReference type="OrthoDB" id="9782164at2"/>
<dbReference type="GO" id="GO:0003700">
    <property type="term" value="F:DNA-binding transcription factor activity"/>
    <property type="evidence" value="ECO:0007669"/>
    <property type="project" value="InterPro"/>
</dbReference>
<dbReference type="AlphaFoldDB" id="A0A410PXX9"/>
<dbReference type="InterPro" id="IPR037923">
    <property type="entry name" value="HTH-like"/>
</dbReference>
<dbReference type="Pfam" id="PF12833">
    <property type="entry name" value="HTH_18"/>
    <property type="match status" value="1"/>
</dbReference>
<dbReference type="SMART" id="SM00342">
    <property type="entry name" value="HTH_ARAC"/>
    <property type="match status" value="1"/>
</dbReference>
<evidence type="ECO:0000259" key="4">
    <source>
        <dbReference type="PROSITE" id="PS01124"/>
    </source>
</evidence>
<reference evidence="5 6" key="1">
    <citation type="submission" date="2019-01" db="EMBL/GenBank/DDBJ databases">
        <title>Draft genomes of a novel of Aminipila strains.</title>
        <authorList>
            <person name="Ma S."/>
        </authorList>
    </citation>
    <scope>NUCLEOTIDE SEQUENCE [LARGE SCALE GENOMIC DNA]</scope>
    <source>
        <strain evidence="6">JN-39</strain>
    </source>
</reference>
<dbReference type="Pfam" id="PF02311">
    <property type="entry name" value="AraC_binding"/>
    <property type="match status" value="1"/>
</dbReference>
<keyword evidence="2" id="KW-0238">DNA-binding</keyword>
<protein>
    <submittedName>
        <fullName evidence="5">AraC family transcriptional regulator</fullName>
    </submittedName>
</protein>
<dbReference type="SUPFAM" id="SSF46689">
    <property type="entry name" value="Homeodomain-like"/>
    <property type="match status" value="2"/>
</dbReference>